<gene>
    <name evidence="1" type="ORF">EG343_21795</name>
</gene>
<organism evidence="1 2">
    <name type="scientific">Chryseobacterium nakagawai</name>
    <dbReference type="NCBI Taxonomy" id="1241982"/>
    <lineage>
        <taxon>Bacteria</taxon>
        <taxon>Pseudomonadati</taxon>
        <taxon>Bacteroidota</taxon>
        <taxon>Flavobacteriia</taxon>
        <taxon>Flavobacteriales</taxon>
        <taxon>Weeksellaceae</taxon>
        <taxon>Chryseobacterium group</taxon>
        <taxon>Chryseobacterium</taxon>
    </lineage>
</organism>
<dbReference type="AlphaFoldDB" id="A0AAD0YPP7"/>
<name>A0AAD0YPP7_CHRNA</name>
<evidence type="ECO:0000313" key="2">
    <source>
        <dbReference type="Proteomes" id="UP000278288"/>
    </source>
</evidence>
<evidence type="ECO:0000313" key="1">
    <source>
        <dbReference type="EMBL" id="AZA93045.1"/>
    </source>
</evidence>
<keyword evidence="2" id="KW-1185">Reference proteome</keyword>
<accession>A0AAD0YPP7</accession>
<dbReference type="RefSeq" id="WP_123859731.1">
    <property type="nucleotide sequence ID" value="NZ_CP033923.1"/>
</dbReference>
<dbReference type="KEGG" id="cnk:EG343_21795"/>
<sequence>MDLLENRKGGERMIFNAFINRTLQAHSKKIYEQQQKNMPPFSDKSYEKRTFAINDNSLIYSHKGILRLMDMKRISYPNSNKKYIQKRIYPTYNKVFTAHYNAIMKNLAYNFTDDIISELKNEVGNKN</sequence>
<dbReference type="EMBL" id="CP033923">
    <property type="protein sequence ID" value="AZA93045.1"/>
    <property type="molecule type" value="Genomic_DNA"/>
</dbReference>
<dbReference type="Proteomes" id="UP000278288">
    <property type="component" value="Chromosome"/>
</dbReference>
<reference evidence="1 2" key="1">
    <citation type="submission" date="2018-11" db="EMBL/GenBank/DDBJ databases">
        <title>Proposal to divide the Flavobacteriaceae and reorganize its genera based on Amino Acid Identity values calculated from whole genome sequences.</title>
        <authorList>
            <person name="Nicholson A.C."/>
            <person name="Gulvik C.A."/>
            <person name="Whitney A.M."/>
            <person name="Humrighouse B.W."/>
            <person name="Bell M."/>
            <person name="Holmes B."/>
            <person name="Steigerwalt A.G."/>
            <person name="Villarma A."/>
            <person name="Sheth M."/>
            <person name="Batra D."/>
            <person name="Pryor J."/>
            <person name="Bernardet J.-F."/>
            <person name="Hugo C."/>
            <person name="Kampfer P."/>
            <person name="Newman J."/>
            <person name="McQuiston J.R."/>
        </authorList>
    </citation>
    <scope>NUCLEOTIDE SEQUENCE [LARGE SCALE GENOMIC DNA]</scope>
    <source>
        <strain evidence="1 2">G0041</strain>
    </source>
</reference>
<protein>
    <submittedName>
        <fullName evidence="1">Uncharacterized protein</fullName>
    </submittedName>
</protein>
<proteinExistence type="predicted"/>